<dbReference type="OrthoDB" id="4924881at2759"/>
<feature type="chain" id="PRO_5007881249" evidence="1">
    <location>
        <begin position="23"/>
        <end position="229"/>
    </location>
</feature>
<name>A0A166VN62_9HYPO</name>
<gene>
    <name evidence="2" type="ORF">BBO_09456</name>
</gene>
<evidence type="ECO:0000313" key="2">
    <source>
        <dbReference type="EMBL" id="OAA33846.1"/>
    </source>
</evidence>
<comment type="caution">
    <text evidence="2">The sequence shown here is derived from an EMBL/GenBank/DDBJ whole genome shotgun (WGS) entry which is preliminary data.</text>
</comment>
<protein>
    <submittedName>
        <fullName evidence="2">Uncharacterized protein</fullName>
    </submittedName>
</protein>
<feature type="signal peptide" evidence="1">
    <location>
        <begin position="1"/>
        <end position="22"/>
    </location>
</feature>
<keyword evidence="3" id="KW-1185">Reference proteome</keyword>
<evidence type="ECO:0000313" key="3">
    <source>
        <dbReference type="Proteomes" id="UP000076863"/>
    </source>
</evidence>
<accession>A0A166VN62</accession>
<proteinExistence type="predicted"/>
<dbReference type="Proteomes" id="UP000076863">
    <property type="component" value="Unassembled WGS sequence"/>
</dbReference>
<organism evidence="2 3">
    <name type="scientific">Beauveria brongniartii RCEF 3172</name>
    <dbReference type="NCBI Taxonomy" id="1081107"/>
    <lineage>
        <taxon>Eukaryota</taxon>
        <taxon>Fungi</taxon>
        <taxon>Dikarya</taxon>
        <taxon>Ascomycota</taxon>
        <taxon>Pezizomycotina</taxon>
        <taxon>Sordariomycetes</taxon>
        <taxon>Hypocreomycetidae</taxon>
        <taxon>Hypocreales</taxon>
        <taxon>Cordycipitaceae</taxon>
        <taxon>Beauveria</taxon>
        <taxon>Beauveria brongniartii</taxon>
    </lineage>
</organism>
<keyword evidence="1" id="KW-0732">Signal</keyword>
<dbReference type="EMBL" id="AZHA01000089">
    <property type="protein sequence ID" value="OAA33846.1"/>
    <property type="molecule type" value="Genomic_DNA"/>
</dbReference>
<dbReference type="AlphaFoldDB" id="A0A166VN62"/>
<reference evidence="2 3" key="1">
    <citation type="journal article" date="2016" name="Genome Biol. Evol.">
        <title>Divergent and convergent evolution of fungal pathogenicity.</title>
        <authorList>
            <person name="Shang Y."/>
            <person name="Xiao G."/>
            <person name="Zheng P."/>
            <person name="Cen K."/>
            <person name="Zhan S."/>
            <person name="Wang C."/>
        </authorList>
    </citation>
    <scope>NUCLEOTIDE SEQUENCE [LARGE SCALE GENOMIC DNA]</scope>
    <source>
        <strain evidence="2 3">RCEF 3172</strain>
    </source>
</reference>
<evidence type="ECO:0000256" key="1">
    <source>
        <dbReference type="SAM" id="SignalP"/>
    </source>
</evidence>
<sequence>MSFTINPRVLSVLSLAVVSVAGEWTGGYNTTSVSPGADPASKCWIKSLDSNRGLPTAVYPCTCTGGKVSADCNWYEAKLLFNAVRDADCKCATTGNLAQQPEELQKFGKSKPNAVTQCICDPAEAGKGEPGADGLLVPASNCWCPSKSLKDNSGLKEAKEGEAIMEEPAAPVDAAAVQKCSTELDNSQLVKPNVCAQLKENKSAEMTKPMQRSIPSCTIALLNEICKIN</sequence>